<reference evidence="2" key="1">
    <citation type="submission" date="2021-01" db="EMBL/GenBank/DDBJ databases">
        <authorList>
            <person name="Corre E."/>
            <person name="Pelletier E."/>
            <person name="Niang G."/>
            <person name="Scheremetjew M."/>
            <person name="Finn R."/>
            <person name="Kale V."/>
            <person name="Holt S."/>
            <person name="Cochrane G."/>
            <person name="Meng A."/>
            <person name="Brown T."/>
            <person name="Cohen L."/>
        </authorList>
    </citation>
    <scope>NUCLEOTIDE SEQUENCE</scope>
    <source>
        <strain evidence="2">CCMP622</strain>
    </source>
</reference>
<name>A0A7S2XA82_9EUKA</name>
<protein>
    <submittedName>
        <fullName evidence="2">Uncharacterized protein</fullName>
    </submittedName>
</protein>
<sequence>MLYHPTLEGLEEGASDSKHNWSEWALVVLMVSANVLLALLLCACYTQTKTNERAEQPTILSKSEWNERATLGLSGGRSQWPYSWTAANGSESVVRTAHDDNGLFTFRGAVPDEHRRPSTSSRRLCTS</sequence>
<keyword evidence="1" id="KW-0812">Transmembrane</keyword>
<dbReference type="AlphaFoldDB" id="A0A7S2XA82"/>
<keyword evidence="1" id="KW-1133">Transmembrane helix</keyword>
<evidence type="ECO:0000256" key="1">
    <source>
        <dbReference type="SAM" id="Phobius"/>
    </source>
</evidence>
<gene>
    <name evidence="2" type="ORF">LSP00402_LOCUS7373</name>
</gene>
<evidence type="ECO:0000313" key="2">
    <source>
        <dbReference type="EMBL" id="CAD9758828.1"/>
    </source>
</evidence>
<feature type="transmembrane region" description="Helical" evidence="1">
    <location>
        <begin position="24"/>
        <end position="46"/>
    </location>
</feature>
<accession>A0A7S2XA82</accession>
<proteinExistence type="predicted"/>
<keyword evidence="1" id="KW-0472">Membrane</keyword>
<organism evidence="2">
    <name type="scientific">Lotharella oceanica</name>
    <dbReference type="NCBI Taxonomy" id="641309"/>
    <lineage>
        <taxon>Eukaryota</taxon>
        <taxon>Sar</taxon>
        <taxon>Rhizaria</taxon>
        <taxon>Cercozoa</taxon>
        <taxon>Chlorarachniophyceae</taxon>
        <taxon>Lotharella</taxon>
    </lineage>
</organism>
<dbReference type="EMBL" id="HBHP01011845">
    <property type="protein sequence ID" value="CAD9758828.1"/>
    <property type="molecule type" value="Transcribed_RNA"/>
</dbReference>